<dbReference type="AlphaFoldDB" id="A0A853FQP6"/>
<comment type="caution">
    <text evidence="1">The sequence shown here is derived from an EMBL/GenBank/DDBJ whole genome shotgun (WGS) entry which is preliminary data.</text>
</comment>
<evidence type="ECO:0008006" key="3">
    <source>
        <dbReference type="Google" id="ProtNLM"/>
    </source>
</evidence>
<sequence length="57" mass="6109">MTELDLDRVYTKLCHTLGELGEGAAAGMLSRFALLAMLEIGDADKIEALIERAALST</sequence>
<dbReference type="Proteomes" id="UP000559809">
    <property type="component" value="Unassembled WGS sequence"/>
</dbReference>
<evidence type="ECO:0000313" key="2">
    <source>
        <dbReference type="Proteomes" id="UP000559809"/>
    </source>
</evidence>
<evidence type="ECO:0000313" key="1">
    <source>
        <dbReference type="EMBL" id="NYT48134.1"/>
    </source>
</evidence>
<dbReference type="EMBL" id="JACCEM010000001">
    <property type="protein sequence ID" value="NYT48134.1"/>
    <property type="molecule type" value="Genomic_DNA"/>
</dbReference>
<proteinExistence type="predicted"/>
<gene>
    <name evidence="1" type="ORF">H0A72_02310</name>
</gene>
<organism evidence="1 2">
    <name type="scientific">Parapusillimonas granuli</name>
    <dbReference type="NCBI Taxonomy" id="380911"/>
    <lineage>
        <taxon>Bacteria</taxon>
        <taxon>Pseudomonadati</taxon>
        <taxon>Pseudomonadota</taxon>
        <taxon>Betaproteobacteria</taxon>
        <taxon>Burkholderiales</taxon>
        <taxon>Alcaligenaceae</taxon>
        <taxon>Parapusillimonas</taxon>
    </lineage>
</organism>
<keyword evidence="2" id="KW-1185">Reference proteome</keyword>
<reference evidence="1 2" key="1">
    <citation type="submission" date="2020-07" db="EMBL/GenBank/DDBJ databases">
        <title>Taxonomic revisions and descriptions of new bacterial species based on genomic comparisons in the high-G+C-content subgroup of the family Alcaligenaceae.</title>
        <authorList>
            <person name="Szabo A."/>
            <person name="Felfoldi T."/>
        </authorList>
    </citation>
    <scope>NUCLEOTIDE SEQUENCE [LARGE SCALE GENOMIC DNA]</scope>
    <source>
        <strain evidence="1 2">LMG 24012</strain>
    </source>
</reference>
<protein>
    <recommendedName>
        <fullName evidence="3">DUF2783 domain-containing protein</fullName>
    </recommendedName>
</protein>
<dbReference type="RefSeq" id="WP_180153425.1">
    <property type="nucleotide sequence ID" value="NZ_JACCEM010000001.1"/>
</dbReference>
<name>A0A853FQP6_9BURK</name>
<accession>A0A853FQP6</accession>